<evidence type="ECO:0000313" key="3">
    <source>
        <dbReference type="EMBL" id="VEP12072.1"/>
    </source>
</evidence>
<dbReference type="EMBL" id="CAACVJ010000037">
    <property type="protein sequence ID" value="VEP12072.1"/>
    <property type="molecule type" value="Genomic_DNA"/>
</dbReference>
<dbReference type="Proteomes" id="UP000320055">
    <property type="component" value="Unassembled WGS sequence"/>
</dbReference>
<keyword evidence="2" id="KW-1133">Transmembrane helix</keyword>
<keyword evidence="2" id="KW-0472">Membrane</keyword>
<keyword evidence="4" id="KW-1185">Reference proteome</keyword>
<proteinExistence type="predicted"/>
<feature type="coiled-coil region" evidence="1">
    <location>
        <begin position="13"/>
        <end position="40"/>
    </location>
</feature>
<keyword evidence="2" id="KW-0812">Transmembrane</keyword>
<evidence type="ECO:0000256" key="1">
    <source>
        <dbReference type="SAM" id="Coils"/>
    </source>
</evidence>
<organism evidence="3 4">
    <name type="scientific">Hyella patelloides LEGE 07179</name>
    <dbReference type="NCBI Taxonomy" id="945734"/>
    <lineage>
        <taxon>Bacteria</taxon>
        <taxon>Bacillati</taxon>
        <taxon>Cyanobacteriota</taxon>
        <taxon>Cyanophyceae</taxon>
        <taxon>Pleurocapsales</taxon>
        <taxon>Hyellaceae</taxon>
        <taxon>Hyella</taxon>
    </lineage>
</organism>
<dbReference type="RefSeq" id="WP_144869910.1">
    <property type="nucleotide sequence ID" value="NZ_LR213884.1"/>
</dbReference>
<evidence type="ECO:0000256" key="2">
    <source>
        <dbReference type="SAM" id="Phobius"/>
    </source>
</evidence>
<feature type="transmembrane region" description="Helical" evidence="2">
    <location>
        <begin position="93"/>
        <end position="111"/>
    </location>
</feature>
<dbReference type="AlphaFoldDB" id="A0A563VKY0"/>
<reference evidence="3 4" key="1">
    <citation type="submission" date="2019-01" db="EMBL/GenBank/DDBJ databases">
        <authorList>
            <person name="Brito A."/>
        </authorList>
    </citation>
    <scope>NUCLEOTIDE SEQUENCE [LARGE SCALE GENOMIC DNA]</scope>
    <source>
        <strain evidence="3">1</strain>
    </source>
</reference>
<keyword evidence="1" id="KW-0175">Coiled coil</keyword>
<name>A0A563VKY0_9CYAN</name>
<protein>
    <submittedName>
        <fullName evidence="3">Uncharacterized protein</fullName>
    </submittedName>
</protein>
<sequence>MNSSNDKEQDFLRKEQEIRAREAKIRLRELELEINQKSEQSNVDIPHYHTRKHDESPSSLKKFSKKMIKVGKFIGFTVFTITLMRIGFFLGMWLAYGLITVAIIFIGYQIFMSDSD</sequence>
<accession>A0A563VKY0</accession>
<gene>
    <name evidence="3" type="ORF">H1P_1310010</name>
</gene>
<evidence type="ECO:0000313" key="4">
    <source>
        <dbReference type="Proteomes" id="UP000320055"/>
    </source>
</evidence>